<dbReference type="InterPro" id="IPR032466">
    <property type="entry name" value="Metal_Hydrolase"/>
</dbReference>
<proteinExistence type="predicted"/>
<dbReference type="PANTHER" id="PTHR22642:SF2">
    <property type="entry name" value="PROTEIN LONG AFTER FAR-RED 3"/>
    <property type="match status" value="1"/>
</dbReference>
<dbReference type="Gene3D" id="3.20.20.140">
    <property type="entry name" value="Metal-dependent hydrolases"/>
    <property type="match status" value="1"/>
</dbReference>
<dbReference type="AlphaFoldDB" id="A0A0F9ILE1"/>
<sequence>MNKEKLEGKVLYGGSVITMNDNQPTIDAVGIEGEKIIAIGTLEDVKKEMSCNYDLIDLGEKCLIPGFIESHMHPITLLFFLLNVDLSVCKSLEEVQDVIINVAKKKPQDDLIFGYSLKEEQFDVPILPNRLDLDICANPVFTLRYDGHIGIANSKALELMGIDVNTKVPAGGEIRRNEKGELTGVISEEALNLVYATAVKSLISKPEVIQETATKAFNFLAGKGITSIHGVFNYGREEGGLGLVEVPIYKLIQNEMLQNCYALICTKKPNRLTRLKKNPLDGGKKESKFKLNALKLFLDGTLGAKTACMWEPFSDAPNMCGFCVAEEDEIYNKMKIAHNLGFQIVFHAIGDKANRIAVNLYKKLLNEFPREDHRHRVEHASMLTEDVIKDMREYGIIASCQPPFINSEYTWLEKRIGKERCKYTYPMRSILDGGVMLISGSDCPIEDPSPILGLHALVTRNGFVPEQCITMEEALKTYTINAAYGAFENNIKGSIELGKLADFVILDKNPLNVHSDKIKDIQILETIIRGKSVYKKKVE</sequence>
<dbReference type="SUPFAM" id="SSF51338">
    <property type="entry name" value="Composite domain of metallo-dependent hydrolases"/>
    <property type="match status" value="1"/>
</dbReference>
<name>A0A0F9ILE1_9ZZZZ</name>
<dbReference type="InterPro" id="IPR011059">
    <property type="entry name" value="Metal-dep_hydrolase_composite"/>
</dbReference>
<reference evidence="2" key="1">
    <citation type="journal article" date="2015" name="Nature">
        <title>Complex archaea that bridge the gap between prokaryotes and eukaryotes.</title>
        <authorList>
            <person name="Spang A."/>
            <person name="Saw J.H."/>
            <person name="Jorgensen S.L."/>
            <person name="Zaremba-Niedzwiedzka K."/>
            <person name="Martijn J."/>
            <person name="Lind A.E."/>
            <person name="van Eijk R."/>
            <person name="Schleper C."/>
            <person name="Guy L."/>
            <person name="Ettema T.J."/>
        </authorList>
    </citation>
    <scope>NUCLEOTIDE SEQUENCE</scope>
</reference>
<accession>A0A0F9ILE1</accession>
<dbReference type="SUPFAM" id="SSF51556">
    <property type="entry name" value="Metallo-dependent hydrolases"/>
    <property type="match status" value="1"/>
</dbReference>
<organism evidence="2">
    <name type="scientific">marine sediment metagenome</name>
    <dbReference type="NCBI Taxonomy" id="412755"/>
    <lineage>
        <taxon>unclassified sequences</taxon>
        <taxon>metagenomes</taxon>
        <taxon>ecological metagenomes</taxon>
    </lineage>
</organism>
<dbReference type="Pfam" id="PF07969">
    <property type="entry name" value="Amidohydro_3"/>
    <property type="match status" value="1"/>
</dbReference>
<evidence type="ECO:0000259" key="1">
    <source>
        <dbReference type="Pfam" id="PF07969"/>
    </source>
</evidence>
<dbReference type="Gene3D" id="3.10.310.70">
    <property type="match status" value="1"/>
</dbReference>
<dbReference type="PANTHER" id="PTHR22642">
    <property type="entry name" value="IMIDAZOLONEPROPIONASE"/>
    <property type="match status" value="1"/>
</dbReference>
<gene>
    <name evidence="2" type="ORF">LCGC14_1564690</name>
</gene>
<dbReference type="CDD" id="cd01300">
    <property type="entry name" value="YtcJ_like"/>
    <property type="match status" value="1"/>
</dbReference>
<evidence type="ECO:0000313" key="2">
    <source>
        <dbReference type="EMBL" id="KKM39480.1"/>
    </source>
</evidence>
<comment type="caution">
    <text evidence="2">The sequence shown here is derived from an EMBL/GenBank/DDBJ whole genome shotgun (WGS) entry which is preliminary data.</text>
</comment>
<dbReference type="InterPro" id="IPR033932">
    <property type="entry name" value="YtcJ-like"/>
</dbReference>
<dbReference type="InterPro" id="IPR013108">
    <property type="entry name" value="Amidohydro_3"/>
</dbReference>
<dbReference type="Gene3D" id="2.30.40.10">
    <property type="entry name" value="Urease, subunit C, domain 1"/>
    <property type="match status" value="1"/>
</dbReference>
<dbReference type="EMBL" id="LAZR01012123">
    <property type="protein sequence ID" value="KKM39480.1"/>
    <property type="molecule type" value="Genomic_DNA"/>
</dbReference>
<protein>
    <recommendedName>
        <fullName evidence="1">Amidohydrolase 3 domain-containing protein</fullName>
    </recommendedName>
</protein>
<feature type="domain" description="Amidohydrolase 3" evidence="1">
    <location>
        <begin position="55"/>
        <end position="534"/>
    </location>
</feature>
<dbReference type="GO" id="GO:0016810">
    <property type="term" value="F:hydrolase activity, acting on carbon-nitrogen (but not peptide) bonds"/>
    <property type="evidence" value="ECO:0007669"/>
    <property type="project" value="InterPro"/>
</dbReference>